<organism evidence="2 3">
    <name type="scientific">Vibrio tetraodonis subsp. pristinus</name>
    <dbReference type="NCBI Taxonomy" id="2695891"/>
    <lineage>
        <taxon>Bacteria</taxon>
        <taxon>Pseudomonadati</taxon>
        <taxon>Pseudomonadota</taxon>
        <taxon>Gammaproteobacteria</taxon>
        <taxon>Vibrionales</taxon>
        <taxon>Vibrionaceae</taxon>
        <taxon>Vibrio</taxon>
    </lineage>
</organism>
<keyword evidence="1" id="KW-0472">Membrane</keyword>
<accession>A0A6L8M2D3</accession>
<dbReference type="Proteomes" id="UP000478571">
    <property type="component" value="Unassembled WGS sequence"/>
</dbReference>
<sequence>MKKDVAVSVGLFIVAISMFVVVAGIPKTGGDLANLGTFCAGTLAIVLPIYFRLNDNNAPIPEEAIDKITKINKQNEVDRSYEFYAVIYSPSKKVMALTGKKTLQGMSEEQLCHNYLSWNQVKSGNLYFKSLAEARDRKAKILENPSNEEIQKVVKTFVSKGYRTGSKLGHLNLPNK</sequence>
<keyword evidence="3" id="KW-1185">Reference proteome</keyword>
<keyword evidence="1" id="KW-0812">Transmembrane</keyword>
<feature type="transmembrane region" description="Helical" evidence="1">
    <location>
        <begin position="6"/>
        <end position="25"/>
    </location>
</feature>
<dbReference type="RefSeq" id="WP_160933302.1">
    <property type="nucleotide sequence ID" value="NZ_WWEU01000019.1"/>
</dbReference>
<feature type="transmembrane region" description="Helical" evidence="1">
    <location>
        <begin position="32"/>
        <end position="51"/>
    </location>
</feature>
<dbReference type="EMBL" id="WWEU01000019">
    <property type="protein sequence ID" value="MYM61706.1"/>
    <property type="molecule type" value="Genomic_DNA"/>
</dbReference>
<comment type="caution">
    <text evidence="2">The sequence shown here is derived from an EMBL/GenBank/DDBJ whole genome shotgun (WGS) entry which is preliminary data.</text>
</comment>
<keyword evidence="1" id="KW-1133">Transmembrane helix</keyword>
<gene>
    <name evidence="2" type="ORF">GTG28_21120</name>
</gene>
<proteinExistence type="predicted"/>
<evidence type="ECO:0000313" key="2">
    <source>
        <dbReference type="EMBL" id="MYM61706.1"/>
    </source>
</evidence>
<reference evidence="2 3" key="1">
    <citation type="submission" date="2020-01" db="EMBL/GenBank/DDBJ databases">
        <title>Draft Genome Sequence of Vibrio sp. strain OCN044, Isolated from a Healthy Coral at Palmyra Atoll.</title>
        <authorList>
            <person name="Videau P."/>
            <person name="Loughran R."/>
            <person name="Esquivel A."/>
            <person name="Deadmond M."/>
            <person name="Paddock B.E."/>
            <person name="Saw J.H."/>
            <person name="Ushijima B."/>
        </authorList>
    </citation>
    <scope>NUCLEOTIDE SEQUENCE [LARGE SCALE GENOMIC DNA]</scope>
    <source>
        <strain evidence="2 3">OCN044</strain>
    </source>
</reference>
<name>A0A6L8M2D3_9VIBR</name>
<protein>
    <submittedName>
        <fullName evidence="2">Uncharacterized protein</fullName>
    </submittedName>
</protein>
<evidence type="ECO:0000256" key="1">
    <source>
        <dbReference type="SAM" id="Phobius"/>
    </source>
</evidence>
<dbReference type="AlphaFoldDB" id="A0A6L8M2D3"/>
<evidence type="ECO:0000313" key="3">
    <source>
        <dbReference type="Proteomes" id="UP000478571"/>
    </source>
</evidence>